<evidence type="ECO:0000259" key="7">
    <source>
        <dbReference type="PROSITE" id="PS51898"/>
    </source>
</evidence>
<evidence type="ECO:0000256" key="6">
    <source>
        <dbReference type="ARBA" id="ARBA00023296"/>
    </source>
</evidence>
<dbReference type="EMBL" id="UINC01137352">
    <property type="protein sequence ID" value="SVD22636.1"/>
    <property type="molecule type" value="Genomic_DNA"/>
</dbReference>
<evidence type="ECO:0000313" key="9">
    <source>
        <dbReference type="EMBL" id="SVD22636.1"/>
    </source>
</evidence>
<dbReference type="GO" id="GO:0006310">
    <property type="term" value="P:DNA recombination"/>
    <property type="evidence" value="ECO:0007669"/>
    <property type="project" value="UniProtKB-KW"/>
</dbReference>
<dbReference type="InterPro" id="IPR010998">
    <property type="entry name" value="Integrase_recombinase_N"/>
</dbReference>
<evidence type="ECO:0000256" key="4">
    <source>
        <dbReference type="ARBA" id="ARBA00023172"/>
    </source>
</evidence>
<dbReference type="InterPro" id="IPR002104">
    <property type="entry name" value="Integrase_catalytic"/>
</dbReference>
<evidence type="ECO:0000259" key="8">
    <source>
        <dbReference type="PROSITE" id="PS51900"/>
    </source>
</evidence>
<evidence type="ECO:0000256" key="3">
    <source>
        <dbReference type="ARBA" id="ARBA00023125"/>
    </source>
</evidence>
<comment type="similarity">
    <text evidence="1">Belongs to the 'phage' integrase family.</text>
</comment>
<protein>
    <recommendedName>
        <fullName evidence="10">Tyr recombinase domain-containing protein</fullName>
    </recommendedName>
</protein>
<dbReference type="InterPro" id="IPR013762">
    <property type="entry name" value="Integrase-like_cat_sf"/>
</dbReference>
<keyword evidence="4" id="KW-0233">DNA recombination</keyword>
<dbReference type="Pfam" id="PF14659">
    <property type="entry name" value="Phage_int_SAM_3"/>
    <property type="match status" value="1"/>
</dbReference>
<dbReference type="GO" id="GO:0003677">
    <property type="term" value="F:DNA binding"/>
    <property type="evidence" value="ECO:0007669"/>
    <property type="project" value="UniProtKB-KW"/>
</dbReference>
<evidence type="ECO:0000256" key="2">
    <source>
        <dbReference type="ARBA" id="ARBA00022908"/>
    </source>
</evidence>
<reference evidence="9" key="1">
    <citation type="submission" date="2018-05" db="EMBL/GenBank/DDBJ databases">
        <authorList>
            <person name="Lanie J.A."/>
            <person name="Ng W.-L."/>
            <person name="Kazmierczak K.M."/>
            <person name="Andrzejewski T.M."/>
            <person name="Davidsen T.M."/>
            <person name="Wayne K.J."/>
            <person name="Tettelin H."/>
            <person name="Glass J.I."/>
            <person name="Rusch D."/>
            <person name="Podicherti R."/>
            <person name="Tsui H.-C.T."/>
            <person name="Winkler M.E."/>
        </authorList>
    </citation>
    <scope>NUCLEOTIDE SEQUENCE</scope>
</reference>
<dbReference type="InterPro" id="IPR050808">
    <property type="entry name" value="Phage_Integrase"/>
</dbReference>
<feature type="non-terminal residue" evidence="9">
    <location>
        <position position="250"/>
    </location>
</feature>
<dbReference type="GO" id="GO:0015074">
    <property type="term" value="P:DNA integration"/>
    <property type="evidence" value="ECO:0007669"/>
    <property type="project" value="UniProtKB-KW"/>
</dbReference>
<dbReference type="PROSITE" id="PS51898">
    <property type="entry name" value="TYR_RECOMBINASE"/>
    <property type="match status" value="1"/>
</dbReference>
<dbReference type="Gene3D" id="1.10.443.10">
    <property type="entry name" value="Intergrase catalytic core"/>
    <property type="match status" value="1"/>
</dbReference>
<dbReference type="GO" id="GO:0075713">
    <property type="term" value="P:establishment of integrated proviral latency"/>
    <property type="evidence" value="ECO:0007669"/>
    <property type="project" value="UniProtKB-KW"/>
</dbReference>
<keyword evidence="3" id="KW-0238">DNA-binding</keyword>
<dbReference type="InterPro" id="IPR004107">
    <property type="entry name" value="Integrase_SAM-like_N"/>
</dbReference>
<dbReference type="AlphaFoldDB" id="A0A382TKM6"/>
<dbReference type="SUPFAM" id="SSF56349">
    <property type="entry name" value="DNA breaking-rejoining enzymes"/>
    <property type="match status" value="1"/>
</dbReference>
<proteinExistence type="inferred from homology"/>
<dbReference type="PROSITE" id="PS51900">
    <property type="entry name" value="CB"/>
    <property type="match status" value="1"/>
</dbReference>
<gene>
    <name evidence="9" type="ORF">METZ01_LOCUS375490</name>
</gene>
<dbReference type="PANTHER" id="PTHR30629:SF6">
    <property type="entry name" value="PROPHAGE INTEGRASE INTA-RELATED"/>
    <property type="match status" value="1"/>
</dbReference>
<dbReference type="InterPro" id="IPR044068">
    <property type="entry name" value="CB"/>
</dbReference>
<dbReference type="Gene3D" id="1.10.150.130">
    <property type="match status" value="1"/>
</dbReference>
<feature type="domain" description="Core-binding (CB)" evidence="8">
    <location>
        <begin position="79"/>
        <end position="159"/>
    </location>
</feature>
<accession>A0A382TKM6</accession>
<dbReference type="InterPro" id="IPR011010">
    <property type="entry name" value="DNA_brk_join_enz"/>
</dbReference>
<dbReference type="GO" id="GO:0044826">
    <property type="term" value="P:viral genome integration into host DNA"/>
    <property type="evidence" value="ECO:0007669"/>
    <property type="project" value="UniProtKB-KW"/>
</dbReference>
<evidence type="ECO:0000256" key="5">
    <source>
        <dbReference type="ARBA" id="ARBA00023195"/>
    </source>
</evidence>
<evidence type="ECO:0008006" key="10">
    <source>
        <dbReference type="Google" id="ProtNLM"/>
    </source>
</evidence>
<feature type="domain" description="Tyr recombinase" evidence="7">
    <location>
        <begin position="180"/>
        <end position="250"/>
    </location>
</feature>
<dbReference type="Pfam" id="PF00589">
    <property type="entry name" value="Phage_integrase"/>
    <property type="match status" value="1"/>
</dbReference>
<keyword evidence="5" id="KW-1179">Viral genome integration</keyword>
<dbReference type="PANTHER" id="PTHR30629">
    <property type="entry name" value="PROPHAGE INTEGRASE"/>
    <property type="match status" value="1"/>
</dbReference>
<dbReference type="GO" id="GO:0046718">
    <property type="term" value="P:symbiont entry into host cell"/>
    <property type="evidence" value="ECO:0007669"/>
    <property type="project" value="UniProtKB-KW"/>
</dbReference>
<keyword evidence="2" id="KW-0229">DNA integration</keyword>
<name>A0A382TKM6_9ZZZZ</name>
<sequence length="250" mass="28867">MDKKPKKTPSARKPYTFKRVSENLYKVTETGGYYALVKRGGKQIRRSLKTTDKALAKRRLAELKQKASKLRTGKEHACITFEKYSERWIKAKEASLKSQTIRRMKDCLKGIRPYLGNNLIRNITYQDCERWLIGRGKELKASAYRQERQLMIGVLKAAERDGIILDNPATQLPNKKMPKIEIHVPTHEQFRLLIKQMRQADSRGIHGAYLVELLAYSGMRLNEATNLMWSEIDLDRDCFTVTGGEYGTKN</sequence>
<keyword evidence="6" id="KW-1160">Virus entry into host cell</keyword>
<evidence type="ECO:0000256" key="1">
    <source>
        <dbReference type="ARBA" id="ARBA00008857"/>
    </source>
</evidence>
<organism evidence="9">
    <name type="scientific">marine metagenome</name>
    <dbReference type="NCBI Taxonomy" id="408172"/>
    <lineage>
        <taxon>unclassified sequences</taxon>
        <taxon>metagenomes</taxon>
        <taxon>ecological metagenomes</taxon>
    </lineage>
</organism>